<dbReference type="SUPFAM" id="SSF53756">
    <property type="entry name" value="UDP-Glycosyltransferase/glycogen phosphorylase"/>
    <property type="match status" value="1"/>
</dbReference>
<dbReference type="GO" id="GO:0016757">
    <property type="term" value="F:glycosyltransferase activity"/>
    <property type="evidence" value="ECO:0007669"/>
    <property type="project" value="TreeGrafter"/>
</dbReference>
<dbReference type="CDD" id="cd03808">
    <property type="entry name" value="GT4_CapM-like"/>
    <property type="match status" value="1"/>
</dbReference>
<dbReference type="EMBL" id="FMXO01000016">
    <property type="protein sequence ID" value="SDB54336.1"/>
    <property type="molecule type" value="Genomic_DNA"/>
</dbReference>
<evidence type="ECO:0000313" key="3">
    <source>
        <dbReference type="Proteomes" id="UP000198771"/>
    </source>
</evidence>
<proteinExistence type="predicted"/>
<dbReference type="PANTHER" id="PTHR12526:SF638">
    <property type="entry name" value="SPORE COAT PROTEIN SA"/>
    <property type="match status" value="1"/>
</dbReference>
<reference evidence="2 3" key="1">
    <citation type="submission" date="2016-10" db="EMBL/GenBank/DDBJ databases">
        <authorList>
            <person name="de Groot N.N."/>
        </authorList>
    </citation>
    <scope>NUCLEOTIDE SEQUENCE [LARGE SCALE GENOMIC DNA]</scope>
    <source>
        <strain evidence="2 3">ASO4-2</strain>
    </source>
</reference>
<dbReference type="Gene3D" id="3.40.50.2000">
    <property type="entry name" value="Glycogen Phosphorylase B"/>
    <property type="match status" value="2"/>
</dbReference>
<sequence length="378" mass="40821">MMSKRLLFVVNSPAFFLSHRLPIASGAKQVGYEIHVATGSGSGVSEIKRSGFAYHPVTLSRSGKNPIAEVKALVRLYRLMRKVRPSIVHLVTIKPVLYGGIAARLSRVPSVVSAVSGLGSVFVSQGPAARGMRVVVQALYKQAFAHPNIKAIFQNPDDRAALLAFRAIERERTVLIRGSGVKLADYPFVPEPPEPVVVSFAGRLLREKGIFEYVEAARIIRERGFDACFRVIGDPDPGNPSSVGEDVLGRWRSEGLVELLGFREDIPSLFSSSHVVVLPSYREGLPKSLVEAAAAGRAVVTTDVPGCRDAIEPDKSGLLVPVKDPPALADAIQRLIENPGLRRDLGAAGRILAEKEFGIDKIVDAHLQVYAGLEARAT</sequence>
<dbReference type="RefSeq" id="WP_092122912.1">
    <property type="nucleotide sequence ID" value="NZ_FMXO01000016.1"/>
</dbReference>
<dbReference type="Pfam" id="PF13692">
    <property type="entry name" value="Glyco_trans_1_4"/>
    <property type="match status" value="1"/>
</dbReference>
<name>A0A1G6EAB5_9BACT</name>
<dbReference type="PANTHER" id="PTHR12526">
    <property type="entry name" value="GLYCOSYLTRANSFERASE"/>
    <property type="match status" value="1"/>
</dbReference>
<organism evidence="2 3">
    <name type="scientific">Desulfonatronum thiosulfatophilum</name>
    <dbReference type="NCBI Taxonomy" id="617002"/>
    <lineage>
        <taxon>Bacteria</taxon>
        <taxon>Pseudomonadati</taxon>
        <taxon>Thermodesulfobacteriota</taxon>
        <taxon>Desulfovibrionia</taxon>
        <taxon>Desulfovibrionales</taxon>
        <taxon>Desulfonatronaceae</taxon>
        <taxon>Desulfonatronum</taxon>
    </lineage>
</organism>
<protein>
    <submittedName>
        <fullName evidence="2">Glycosyltransferase involved in cell wall bisynthesis</fullName>
    </submittedName>
</protein>
<dbReference type="AlphaFoldDB" id="A0A1G6EAB5"/>
<dbReference type="Pfam" id="PF13477">
    <property type="entry name" value="Glyco_trans_4_2"/>
    <property type="match status" value="1"/>
</dbReference>
<dbReference type="OrthoDB" id="9775208at2"/>
<accession>A0A1G6EAB5</accession>
<gene>
    <name evidence="2" type="ORF">SAMN05660653_02719</name>
</gene>
<dbReference type="STRING" id="617002.SAMN05660653_02719"/>
<keyword evidence="3" id="KW-1185">Reference proteome</keyword>
<evidence type="ECO:0000313" key="2">
    <source>
        <dbReference type="EMBL" id="SDB54336.1"/>
    </source>
</evidence>
<evidence type="ECO:0000259" key="1">
    <source>
        <dbReference type="Pfam" id="PF13477"/>
    </source>
</evidence>
<dbReference type="InterPro" id="IPR028098">
    <property type="entry name" value="Glyco_trans_4-like_N"/>
</dbReference>
<dbReference type="Proteomes" id="UP000198771">
    <property type="component" value="Unassembled WGS sequence"/>
</dbReference>
<keyword evidence="2" id="KW-0808">Transferase</keyword>
<feature type="domain" description="Glycosyltransferase subfamily 4-like N-terminal" evidence="1">
    <location>
        <begin position="6"/>
        <end position="144"/>
    </location>
</feature>